<dbReference type="EMBL" id="CP090031">
    <property type="protein sequence ID" value="UPK90960.1"/>
    <property type="molecule type" value="Genomic_DNA"/>
</dbReference>
<evidence type="ECO:0000313" key="1">
    <source>
        <dbReference type="EMBL" id="UPK90960.1"/>
    </source>
</evidence>
<accession>A0ACD3YPV1</accession>
<gene>
    <name evidence="1" type="ORF">LCI18_001895</name>
</gene>
<protein>
    <submittedName>
        <fullName evidence="1">Uncharacterized protein</fullName>
    </submittedName>
</protein>
<reference evidence="1" key="1">
    <citation type="submission" date="2021-11" db="EMBL/GenBank/DDBJ databases">
        <title>Fusarium solani-melongenae Genome sequencing and assembly.</title>
        <authorList>
            <person name="Xie S."/>
            <person name="Huang L."/>
            <person name="Zhang X."/>
        </authorList>
    </citation>
    <scope>NUCLEOTIDE SEQUENCE</scope>
    <source>
        <strain evidence="1">CRI 24-3</strain>
    </source>
</reference>
<dbReference type="Proteomes" id="UP000830768">
    <property type="component" value="Chromosome 2"/>
</dbReference>
<evidence type="ECO:0000313" key="2">
    <source>
        <dbReference type="Proteomes" id="UP000830768"/>
    </source>
</evidence>
<organism evidence="1 2">
    <name type="scientific">Fusarium solani subsp. cucurbitae</name>
    <name type="common">Neocosmosporum cucurbitae</name>
    <dbReference type="NCBI Taxonomy" id="2747967"/>
    <lineage>
        <taxon>Eukaryota</taxon>
        <taxon>Fungi</taxon>
        <taxon>Dikarya</taxon>
        <taxon>Ascomycota</taxon>
        <taxon>Pezizomycotina</taxon>
        <taxon>Sordariomycetes</taxon>
        <taxon>Hypocreomycetidae</taxon>
        <taxon>Hypocreales</taxon>
        <taxon>Nectriaceae</taxon>
        <taxon>Fusarium</taxon>
        <taxon>Fusarium solani species complex</taxon>
    </lineage>
</organism>
<proteinExistence type="predicted"/>
<keyword evidence="2" id="KW-1185">Reference proteome</keyword>
<sequence>MDPLSITAGCVALLGNLASAGLAISNFIHGYKEAAEDFVTITRELTELRAIASTLQRDCDSSSASSIPIELRPQIAAILKNCDAVVLQVQSLVDKYMASGKKGSAKWALRGREDVTKLQVSLETHRNALGLTLGMISISLTKAVKDDTTEIKEGMVEVREIAAHLLKGIEAMRKLEGDEQTDERLDLSGRFLMLERYLDDMTSYADTVVGEDLWEDADARSIQVSSENRLNNQDTEQIGQTETKFVQSKPSSDLMASQKDDQQAKQHSMELVGESPAYCSNPGQASVENAGQADQPEPLPLSTFVHLGGDPPIKPEKFKRGTIAVRKKVTVIGPVVGKTALIRTFVEKKYPSEYLSATVFENYVADIDIGCPLEVAIWDTAGLEDYDRLRPLSYPNTDLFLLCFDLGWLDFLSEIEDKWIPEIRKDYPETPMVLVGCQKDVRDCPPAVKKWPYKDGPVSWATGKAFAQKIGAAMYMECSAKSGEGVEAVFTEPFKVMFPNKAKKSWRSRLLSRA</sequence>
<name>A0ACD3YPV1_FUSSC</name>